<evidence type="ECO:0000313" key="2">
    <source>
        <dbReference type="Proteomes" id="UP000784294"/>
    </source>
</evidence>
<dbReference type="OrthoDB" id="6270916at2759"/>
<reference evidence="1" key="1">
    <citation type="submission" date="2018-11" db="EMBL/GenBank/DDBJ databases">
        <authorList>
            <consortium name="Pathogen Informatics"/>
        </authorList>
    </citation>
    <scope>NUCLEOTIDE SEQUENCE</scope>
</reference>
<dbReference type="Proteomes" id="UP000784294">
    <property type="component" value="Unassembled WGS sequence"/>
</dbReference>
<organism evidence="1 2">
    <name type="scientific">Protopolystoma xenopodis</name>
    <dbReference type="NCBI Taxonomy" id="117903"/>
    <lineage>
        <taxon>Eukaryota</taxon>
        <taxon>Metazoa</taxon>
        <taxon>Spiralia</taxon>
        <taxon>Lophotrochozoa</taxon>
        <taxon>Platyhelminthes</taxon>
        <taxon>Monogenea</taxon>
        <taxon>Polyopisthocotylea</taxon>
        <taxon>Polystomatidea</taxon>
        <taxon>Polystomatidae</taxon>
        <taxon>Protopolystoma</taxon>
    </lineage>
</organism>
<dbReference type="AlphaFoldDB" id="A0A3S5CF53"/>
<dbReference type="EMBL" id="CAAALY010027158">
    <property type="protein sequence ID" value="VEL16105.1"/>
    <property type="molecule type" value="Genomic_DNA"/>
</dbReference>
<evidence type="ECO:0000313" key="1">
    <source>
        <dbReference type="EMBL" id="VEL16105.1"/>
    </source>
</evidence>
<name>A0A3S5CF53_9PLAT</name>
<keyword evidence="2" id="KW-1185">Reference proteome</keyword>
<proteinExistence type="predicted"/>
<sequence>MYSGGQFGEFTDSNNRFFSSLQFSLDLEGEDRSTLNQWVRLLLNFMATVKLDGGGPNMAVGSLELTTGVGVGASLSSGKSVLGVPGDEAGVLGVATGGSGGGPGGCDNRDELRDKKALSKAQRHLALLLGYTDQTFNIPPHNLRSAISCI</sequence>
<protein>
    <submittedName>
        <fullName evidence="1">Uncharacterized protein</fullName>
    </submittedName>
</protein>
<accession>A0A3S5CF53</accession>
<gene>
    <name evidence="1" type="ORF">PXEA_LOCUS9545</name>
</gene>
<comment type="caution">
    <text evidence="1">The sequence shown here is derived from an EMBL/GenBank/DDBJ whole genome shotgun (WGS) entry which is preliminary data.</text>
</comment>